<feature type="compositionally biased region" description="Low complexity" evidence="13">
    <location>
        <begin position="555"/>
        <end position="568"/>
    </location>
</feature>
<dbReference type="Gene3D" id="1.10.287.950">
    <property type="entry name" value="Methyl-accepting chemotaxis protein"/>
    <property type="match status" value="1"/>
</dbReference>
<keyword evidence="18" id="KW-1185">Reference proteome</keyword>
<evidence type="ECO:0000256" key="9">
    <source>
        <dbReference type="ARBA" id="ARBA00023224"/>
    </source>
</evidence>
<accession>A0ABU1G1T2</accession>
<keyword evidence="7 14" id="KW-1133">Transmembrane helix</keyword>
<dbReference type="PANTHER" id="PTHR43531">
    <property type="entry name" value="PROTEIN ICFG"/>
    <property type="match status" value="1"/>
</dbReference>
<evidence type="ECO:0000256" key="3">
    <source>
        <dbReference type="ARBA" id="ARBA00022481"/>
    </source>
</evidence>
<proteinExistence type="inferred from homology"/>
<feature type="transmembrane region" description="Helical" evidence="14">
    <location>
        <begin position="12"/>
        <end position="34"/>
    </location>
</feature>
<evidence type="ECO:0000259" key="15">
    <source>
        <dbReference type="PROSITE" id="PS50111"/>
    </source>
</evidence>
<keyword evidence="12" id="KW-0175">Coiled coil</keyword>
<keyword evidence="3" id="KW-0488">Methylation</keyword>
<evidence type="ECO:0000256" key="11">
    <source>
        <dbReference type="PROSITE-ProRule" id="PRU00284"/>
    </source>
</evidence>
<organism evidence="17 18">
    <name type="scientific">Halomonas koreensis</name>
    <dbReference type="NCBI Taxonomy" id="245385"/>
    <lineage>
        <taxon>Bacteria</taxon>
        <taxon>Pseudomonadati</taxon>
        <taxon>Pseudomonadota</taxon>
        <taxon>Gammaproteobacteria</taxon>
        <taxon>Oceanospirillales</taxon>
        <taxon>Halomonadaceae</taxon>
        <taxon>Halomonas</taxon>
    </lineage>
</organism>
<dbReference type="Pfam" id="PF02203">
    <property type="entry name" value="TarH"/>
    <property type="match status" value="1"/>
</dbReference>
<evidence type="ECO:0000256" key="7">
    <source>
        <dbReference type="ARBA" id="ARBA00022989"/>
    </source>
</evidence>
<feature type="compositionally biased region" description="Polar residues" evidence="13">
    <location>
        <begin position="315"/>
        <end position="333"/>
    </location>
</feature>
<evidence type="ECO:0000256" key="4">
    <source>
        <dbReference type="ARBA" id="ARBA00022500"/>
    </source>
</evidence>
<evidence type="ECO:0000313" key="18">
    <source>
        <dbReference type="Proteomes" id="UP001264519"/>
    </source>
</evidence>
<evidence type="ECO:0000259" key="16">
    <source>
        <dbReference type="PROSITE" id="PS50885"/>
    </source>
</evidence>
<dbReference type="InterPro" id="IPR051310">
    <property type="entry name" value="MCP_chemotaxis"/>
</dbReference>
<dbReference type="PROSITE" id="PS50885">
    <property type="entry name" value="HAMP"/>
    <property type="match status" value="1"/>
</dbReference>
<comment type="similarity">
    <text evidence="10">Belongs to the methyl-accepting chemotaxis (MCP) protein family.</text>
</comment>
<dbReference type="InterPro" id="IPR035440">
    <property type="entry name" value="4HB_MCP_dom_sf"/>
</dbReference>
<feature type="domain" description="HAMP" evidence="16">
    <location>
        <begin position="221"/>
        <end position="273"/>
    </location>
</feature>
<dbReference type="InterPro" id="IPR003660">
    <property type="entry name" value="HAMP_dom"/>
</dbReference>
<name>A0ABU1G1T2_9GAMM</name>
<reference evidence="17 18" key="1">
    <citation type="submission" date="2023-04" db="EMBL/GenBank/DDBJ databases">
        <title>A long-awaited taxogenomic arrangement of the family Halomonadaceae.</title>
        <authorList>
            <person name="De La Haba R."/>
            <person name="Chuvochina M."/>
            <person name="Wittouck S."/>
            <person name="Arahal D.R."/>
            <person name="Sanchez-Porro C."/>
            <person name="Hugenholtz P."/>
            <person name="Ventosa A."/>
        </authorList>
    </citation>
    <scope>NUCLEOTIDE SEQUENCE [LARGE SCALE GENOMIC DNA]</scope>
    <source>
        <strain evidence="17 18">DSM 23530</strain>
    </source>
</reference>
<feature type="transmembrane region" description="Helical" evidence="14">
    <location>
        <begin position="199"/>
        <end position="219"/>
    </location>
</feature>
<evidence type="ECO:0000313" key="17">
    <source>
        <dbReference type="EMBL" id="MDR5866905.1"/>
    </source>
</evidence>
<dbReference type="Proteomes" id="UP001264519">
    <property type="component" value="Unassembled WGS sequence"/>
</dbReference>
<evidence type="ECO:0000256" key="1">
    <source>
        <dbReference type="ARBA" id="ARBA00004429"/>
    </source>
</evidence>
<gene>
    <name evidence="17" type="ORF">QC818_08925</name>
</gene>
<dbReference type="CDD" id="cd06225">
    <property type="entry name" value="HAMP"/>
    <property type="match status" value="1"/>
</dbReference>
<evidence type="ECO:0000256" key="2">
    <source>
        <dbReference type="ARBA" id="ARBA00022475"/>
    </source>
</evidence>
<comment type="subcellular location">
    <subcellularLocation>
        <location evidence="1">Cell inner membrane</location>
        <topology evidence="1">Multi-pass membrane protein</topology>
    </subcellularLocation>
</comment>
<feature type="domain" description="Methyl-accepting transducer" evidence="15">
    <location>
        <begin position="278"/>
        <end position="507"/>
    </location>
</feature>
<evidence type="ECO:0000256" key="13">
    <source>
        <dbReference type="SAM" id="MobiDB-lite"/>
    </source>
</evidence>
<dbReference type="SUPFAM" id="SSF58104">
    <property type="entry name" value="Methyl-accepting chemotaxis protein (MCP) signaling domain"/>
    <property type="match status" value="1"/>
</dbReference>
<dbReference type="Gene3D" id="1.20.120.30">
    <property type="entry name" value="Aspartate receptor, ligand-binding domain"/>
    <property type="match status" value="1"/>
</dbReference>
<protein>
    <submittedName>
        <fullName evidence="17">Methyl-accepting chemotaxis protein</fullName>
    </submittedName>
</protein>
<dbReference type="PANTHER" id="PTHR43531:SF14">
    <property type="entry name" value="METHYL-ACCEPTING CHEMOTAXIS PROTEIN I-RELATED"/>
    <property type="match status" value="1"/>
</dbReference>
<feature type="coiled-coil region" evidence="12">
    <location>
        <begin position="57"/>
        <end position="107"/>
    </location>
</feature>
<dbReference type="InterPro" id="IPR004090">
    <property type="entry name" value="Chemotax_Me-accpt_rcpt"/>
</dbReference>
<keyword evidence="9 11" id="KW-0807">Transducer</keyword>
<dbReference type="InterPro" id="IPR004089">
    <property type="entry name" value="MCPsignal_dom"/>
</dbReference>
<evidence type="ECO:0000256" key="6">
    <source>
        <dbReference type="ARBA" id="ARBA00022692"/>
    </source>
</evidence>
<keyword evidence="6 14" id="KW-0812">Transmembrane</keyword>
<keyword evidence="4" id="KW-0145">Chemotaxis</keyword>
<dbReference type="SMART" id="SM00304">
    <property type="entry name" value="HAMP"/>
    <property type="match status" value="1"/>
</dbReference>
<dbReference type="EMBL" id="JARWAK010000006">
    <property type="protein sequence ID" value="MDR5866905.1"/>
    <property type="molecule type" value="Genomic_DNA"/>
</dbReference>
<keyword evidence="2" id="KW-1003">Cell membrane</keyword>
<evidence type="ECO:0000256" key="12">
    <source>
        <dbReference type="SAM" id="Coils"/>
    </source>
</evidence>
<dbReference type="CDD" id="cd11386">
    <property type="entry name" value="MCP_signal"/>
    <property type="match status" value="1"/>
</dbReference>
<dbReference type="SMART" id="SM00283">
    <property type="entry name" value="MA"/>
    <property type="match status" value="1"/>
</dbReference>
<evidence type="ECO:0000256" key="10">
    <source>
        <dbReference type="ARBA" id="ARBA00029447"/>
    </source>
</evidence>
<dbReference type="Pfam" id="PF00015">
    <property type="entry name" value="MCPsignal"/>
    <property type="match status" value="1"/>
</dbReference>
<keyword evidence="8 14" id="KW-0472">Membrane</keyword>
<evidence type="ECO:0000256" key="5">
    <source>
        <dbReference type="ARBA" id="ARBA00022519"/>
    </source>
</evidence>
<dbReference type="SUPFAM" id="SSF47170">
    <property type="entry name" value="Aspartate receptor, ligand-binding domain"/>
    <property type="match status" value="1"/>
</dbReference>
<dbReference type="PRINTS" id="PR00260">
    <property type="entry name" value="CHEMTRNSDUCR"/>
</dbReference>
<feature type="compositionally biased region" description="Basic and acidic residues" evidence="13">
    <location>
        <begin position="524"/>
        <end position="541"/>
    </location>
</feature>
<feature type="region of interest" description="Disordered" evidence="13">
    <location>
        <begin position="524"/>
        <end position="581"/>
    </location>
</feature>
<evidence type="ECO:0000256" key="14">
    <source>
        <dbReference type="SAM" id="Phobius"/>
    </source>
</evidence>
<comment type="caution">
    <text evidence="17">The sequence shown here is derived from an EMBL/GenBank/DDBJ whole genome shotgun (WGS) entry which is preliminary data.</text>
</comment>
<evidence type="ECO:0000256" key="8">
    <source>
        <dbReference type="ARBA" id="ARBA00023136"/>
    </source>
</evidence>
<dbReference type="Pfam" id="PF00672">
    <property type="entry name" value="HAMP"/>
    <property type="match status" value="1"/>
</dbReference>
<keyword evidence="5" id="KW-0997">Cell inner membrane</keyword>
<dbReference type="InterPro" id="IPR003122">
    <property type="entry name" value="Tar_rcpt_lig-bd"/>
</dbReference>
<dbReference type="PROSITE" id="PS50111">
    <property type="entry name" value="CHEMOTAXIS_TRANSDUC_2"/>
    <property type="match status" value="1"/>
</dbReference>
<dbReference type="RefSeq" id="WP_309652503.1">
    <property type="nucleotide sequence ID" value="NZ_JARWAK010000006.1"/>
</dbReference>
<sequence>MKKLLDNMTVRVSWSLVLAVFAVLILVLSGLGLYTVRYSEDSLRTLNQVNVDQQSTLNRANSEMLFAQNEMRNLHARLAEAVWPEEREEVQAEAAALDETLDQVEATFEEFLALPRQPGQETLIAPIEESFAALMNQGLRPQREALVEGSAEAFNELTPAVERLTRAFYDHEVSFFSAAEQKGASLYTDFFEQVGLLKALMIAALIIAALTIIGVLWGVTVNVIRPLGRLVGYFERMEQGDLSEEIPQRGNNEIGRLYSSLAQMQRGLAETVGSVRVSSDSIYQGAQSIASGNNDLSSRTEEQAASLQETASSMEELSSTVGQNAENAQQASQLAAEATRTAREGGEVVGEVVSTMHEISQGSHRVAEIIGTIDSIAFQTNILALNASVEAARAGEHGRGFAVVAEEVRNLATRSADAASEIRGLIEASVSQVETGSSRVDRAGKTMQEIVNSVQRVSDIMDEIAAASTEQSNGISQVNDAVTQMDQVTQQNATLVQQAASAATQLESEAGRLREVTSRFRLKEGEQAPRLAPRTDSDGDLARWMPSLVADQGTSSSASRAPQAASRSADSHPAEDDWESF</sequence>
<feature type="region of interest" description="Disordered" evidence="13">
    <location>
        <begin position="315"/>
        <end position="342"/>
    </location>
</feature>